<keyword evidence="1" id="KW-1133">Transmembrane helix</keyword>
<dbReference type="Gene3D" id="1.20.1640.10">
    <property type="entry name" value="Multidrug efflux transporter AcrB transmembrane domain"/>
    <property type="match status" value="2"/>
</dbReference>
<proteinExistence type="predicted"/>
<dbReference type="Gene3D" id="3.30.70.1320">
    <property type="entry name" value="Multidrug efflux transporter AcrB pore domain like"/>
    <property type="match status" value="1"/>
</dbReference>
<feature type="transmembrane region" description="Helical" evidence="1">
    <location>
        <begin position="858"/>
        <end position="882"/>
    </location>
</feature>
<dbReference type="GO" id="GO:0005886">
    <property type="term" value="C:plasma membrane"/>
    <property type="evidence" value="ECO:0007669"/>
    <property type="project" value="TreeGrafter"/>
</dbReference>
<sequence length="1008" mass="109230">MTWFTKWALRNKAALAFAVFASMIFGIFSYTTIPMELMPAADQPYVTISVVGNGIDAVSMDEQVTQPIEQALAGVRGKKDVAAQTGNNFTQMTVTFESDINVKEAKQQIQERISMVNLPNGVMKPYVVNLNTSEIPIVELGLTFDKEIGNKELTLVEKEIMPMFQDLKGIGNVITNGGKNQQVMIQVDPAKLAAAKFPLEKLYTLLQGKNASVAVGEQTLNHEATSIIVTGKMESLEDLKNIQLTSNTKLQDVADVTLQKDTESITHLNGKNFIDIVIQKDSTSNAVTLGKQVEDVVNKINKDFKGTLQATIFMNLGNTVLDSINSMTREVLTGALFATLIIWLFLRSFRMTLITIVSIPLSLCITMILLSFFGVTLNILTLGGIAVSVGRLVDDSIVVVENIYRRKKDNELTPAFLVEAVKEVGAAITSSTLTTVAVFLPMMIVSGGLRDLVAPFAITITCSLLASLIVSLTVVPVLSGRMMKKIKVKEHKTNTFYPSVLKWSLNHKWLPIILVILVVVGSVGLFVSMPKGSVDQKDSAYIAISLRYHNGTPISEINDGVSKMESILADKKGVKNHIAIAGVNEDAAKYGNLQDANVVQFMVFPKEGTDSAKFVKDIRKTKDQFPGAELTADTAGLLGVNKTSVSVDVIGNNEDDIKRAAAIVKKDISTIDGVQKVESNDQNTKPTVTITVDSKLANAQEISQSIYAMIQPAAIGSIKIDGRTTTVKLGALKEVQTANDLNDLQLMTPNGPVALSSIAKIEESKEQGTIYSKDGHHYLQVSAFVDSDKMVDVAGEIQKQIAVWDKNNKFGKGTSAEITGSAMQSSDDLAELGKLAMLSIGIVFMILLVTLKSFRASIAILISLPLAAIGSLLGLVITHSSINISSGIGMLMLVGIVVTNAIVLVDRIRHNEESMSIREAIMEAGAVRLRPILMTALATVFAMLPLLVAHESAMSLNLVSKGLAVVVIFGLIVSTLLTLIVIPTFYELFHFRKAKKQRLQDNQVTLSQ</sequence>
<dbReference type="PANTHER" id="PTHR32063">
    <property type="match status" value="1"/>
</dbReference>
<name>A0A2N5HCT4_9BACI</name>
<keyword evidence="1" id="KW-0472">Membrane</keyword>
<dbReference type="SUPFAM" id="SSF82866">
    <property type="entry name" value="Multidrug efflux transporter AcrB transmembrane domain"/>
    <property type="match status" value="2"/>
</dbReference>
<dbReference type="RefSeq" id="WP_101648754.1">
    <property type="nucleotide sequence ID" value="NZ_PGVE01000058.1"/>
</dbReference>
<evidence type="ECO:0000313" key="2">
    <source>
        <dbReference type="EMBL" id="PLS03332.1"/>
    </source>
</evidence>
<dbReference type="InterPro" id="IPR027463">
    <property type="entry name" value="AcrB_DN_DC_subdom"/>
</dbReference>
<keyword evidence="3" id="KW-1185">Reference proteome</keyword>
<evidence type="ECO:0000313" key="3">
    <source>
        <dbReference type="Proteomes" id="UP000234950"/>
    </source>
</evidence>
<reference evidence="2 3" key="1">
    <citation type="submission" date="2017-11" db="EMBL/GenBank/DDBJ databases">
        <title>Comparitive Functional Genomics of Dry Heat Resistant strains isolated from the Viking Spacecraft.</title>
        <authorList>
            <person name="Seuylemezian A."/>
            <person name="Cooper K."/>
            <person name="Vaishampayan P."/>
        </authorList>
    </citation>
    <scope>NUCLEOTIDE SEQUENCE [LARGE SCALE GENOMIC DNA]</scope>
    <source>
        <strain evidence="2 3">V32-6</strain>
    </source>
</reference>
<feature type="transmembrane region" description="Helical" evidence="1">
    <location>
        <begin position="832"/>
        <end position="851"/>
    </location>
</feature>
<feature type="transmembrane region" description="Helical" evidence="1">
    <location>
        <begin position="353"/>
        <end position="373"/>
    </location>
</feature>
<accession>A0A2N5HCT4</accession>
<dbReference type="Gene3D" id="3.30.70.1430">
    <property type="entry name" value="Multidrug efflux transporter AcrB pore domain"/>
    <property type="match status" value="2"/>
</dbReference>
<dbReference type="SUPFAM" id="SSF82693">
    <property type="entry name" value="Multidrug efflux transporter AcrB pore domain, PN1, PN2, PC1 and PC2 subdomains"/>
    <property type="match status" value="2"/>
</dbReference>
<feature type="transmembrane region" description="Helical" evidence="1">
    <location>
        <begin position="962"/>
        <end position="989"/>
    </location>
</feature>
<organism evidence="2 3">
    <name type="scientific">Neobacillus cucumis</name>
    <dbReference type="NCBI Taxonomy" id="1740721"/>
    <lineage>
        <taxon>Bacteria</taxon>
        <taxon>Bacillati</taxon>
        <taxon>Bacillota</taxon>
        <taxon>Bacilli</taxon>
        <taxon>Bacillales</taxon>
        <taxon>Bacillaceae</taxon>
        <taxon>Neobacillus</taxon>
    </lineage>
</organism>
<dbReference type="GO" id="GO:0042910">
    <property type="term" value="F:xenobiotic transmembrane transporter activity"/>
    <property type="evidence" value="ECO:0007669"/>
    <property type="project" value="TreeGrafter"/>
</dbReference>
<dbReference type="Gene3D" id="3.30.2090.10">
    <property type="entry name" value="Multidrug efflux transporter AcrB TolC docking domain, DN and DC subdomains"/>
    <property type="match status" value="2"/>
</dbReference>
<dbReference type="InterPro" id="IPR001036">
    <property type="entry name" value="Acrflvin-R"/>
</dbReference>
<dbReference type="OrthoDB" id="9757876at2"/>
<dbReference type="Proteomes" id="UP000234950">
    <property type="component" value="Unassembled WGS sequence"/>
</dbReference>
<dbReference type="SUPFAM" id="SSF82714">
    <property type="entry name" value="Multidrug efflux transporter AcrB TolC docking domain, DN and DC subdomains"/>
    <property type="match status" value="2"/>
</dbReference>
<comment type="caution">
    <text evidence="2">The sequence shown here is derived from an EMBL/GenBank/DDBJ whole genome shotgun (WGS) entry which is preliminary data.</text>
</comment>
<dbReference type="Pfam" id="PF00873">
    <property type="entry name" value="ACR_tran"/>
    <property type="match status" value="1"/>
</dbReference>
<dbReference type="PANTHER" id="PTHR32063:SF0">
    <property type="entry name" value="SWARMING MOTILITY PROTEIN SWRC"/>
    <property type="match status" value="1"/>
</dbReference>
<dbReference type="AlphaFoldDB" id="A0A2N5HCT4"/>
<feature type="transmembrane region" description="Helical" evidence="1">
    <location>
        <begin position="888"/>
        <end position="908"/>
    </location>
</feature>
<feature type="transmembrane region" description="Helical" evidence="1">
    <location>
        <begin position="509"/>
        <end position="529"/>
    </location>
</feature>
<dbReference type="Gene3D" id="3.30.70.1440">
    <property type="entry name" value="Multidrug efflux transporter AcrB pore domain"/>
    <property type="match status" value="1"/>
</dbReference>
<protein>
    <submittedName>
        <fullName evidence="2">AcrB/AcrD/AcrF family protein</fullName>
    </submittedName>
</protein>
<gene>
    <name evidence="2" type="ORF">CVD27_15270</name>
</gene>
<feature type="transmembrane region" description="Helical" evidence="1">
    <location>
        <begin position="424"/>
        <end position="444"/>
    </location>
</feature>
<evidence type="ECO:0000256" key="1">
    <source>
        <dbReference type="SAM" id="Phobius"/>
    </source>
</evidence>
<keyword evidence="1" id="KW-0812">Transmembrane</keyword>
<feature type="transmembrane region" description="Helical" evidence="1">
    <location>
        <begin position="929"/>
        <end position="950"/>
    </location>
</feature>
<dbReference type="EMBL" id="PGVE01000058">
    <property type="protein sequence ID" value="PLS03332.1"/>
    <property type="molecule type" value="Genomic_DNA"/>
</dbReference>
<feature type="transmembrane region" description="Helical" evidence="1">
    <location>
        <begin position="456"/>
        <end position="479"/>
    </location>
</feature>
<dbReference type="PRINTS" id="PR00702">
    <property type="entry name" value="ACRIFLAVINRP"/>
</dbReference>